<comment type="similarity">
    <text evidence="2">Belongs to the UPF0718 family.</text>
</comment>
<keyword evidence="9" id="KW-1185">Reference proteome</keyword>
<evidence type="ECO:0000256" key="7">
    <source>
        <dbReference type="SAM" id="Phobius"/>
    </source>
</evidence>
<evidence type="ECO:0000256" key="5">
    <source>
        <dbReference type="ARBA" id="ARBA00022989"/>
    </source>
</evidence>
<evidence type="ECO:0000256" key="2">
    <source>
        <dbReference type="ARBA" id="ARBA00006386"/>
    </source>
</evidence>
<dbReference type="InterPro" id="IPR005524">
    <property type="entry name" value="DUF318"/>
</dbReference>
<evidence type="ECO:0000313" key="8">
    <source>
        <dbReference type="EMBL" id="MCC9645235.1"/>
    </source>
</evidence>
<organism evidence="8 9">
    <name type="scientific">Rhodopirellula halodulae</name>
    <dbReference type="NCBI Taxonomy" id="2894198"/>
    <lineage>
        <taxon>Bacteria</taxon>
        <taxon>Pseudomonadati</taxon>
        <taxon>Planctomycetota</taxon>
        <taxon>Planctomycetia</taxon>
        <taxon>Pirellulales</taxon>
        <taxon>Pirellulaceae</taxon>
        <taxon>Rhodopirellula</taxon>
    </lineage>
</organism>
<dbReference type="Pfam" id="PF03773">
    <property type="entry name" value="ArsP_1"/>
    <property type="match status" value="1"/>
</dbReference>
<evidence type="ECO:0000256" key="6">
    <source>
        <dbReference type="ARBA" id="ARBA00023136"/>
    </source>
</evidence>
<evidence type="ECO:0000313" key="9">
    <source>
        <dbReference type="Proteomes" id="UP001430306"/>
    </source>
</evidence>
<dbReference type="RefSeq" id="WP_230276869.1">
    <property type="nucleotide sequence ID" value="NZ_JAJKFW010000064.1"/>
</dbReference>
<feature type="transmembrane region" description="Helical" evidence="7">
    <location>
        <begin position="20"/>
        <end position="41"/>
    </location>
</feature>
<dbReference type="PANTHER" id="PTHR34184:SF4">
    <property type="entry name" value="UPF0718 PROTEIN YCGR"/>
    <property type="match status" value="1"/>
</dbReference>
<gene>
    <name evidence="8" type="ORF">LOC71_23400</name>
</gene>
<accession>A0ABS8NNS9</accession>
<feature type="transmembrane region" description="Helical" evidence="7">
    <location>
        <begin position="399"/>
        <end position="426"/>
    </location>
</feature>
<evidence type="ECO:0000256" key="3">
    <source>
        <dbReference type="ARBA" id="ARBA00022475"/>
    </source>
</evidence>
<feature type="transmembrane region" description="Helical" evidence="7">
    <location>
        <begin position="61"/>
        <end position="80"/>
    </location>
</feature>
<evidence type="ECO:0000256" key="1">
    <source>
        <dbReference type="ARBA" id="ARBA00004651"/>
    </source>
</evidence>
<protein>
    <submittedName>
        <fullName evidence="8">Permease</fullName>
    </submittedName>
</protein>
<keyword evidence="6 7" id="KW-0472">Membrane</keyword>
<feature type="transmembrane region" description="Helical" evidence="7">
    <location>
        <begin position="345"/>
        <end position="364"/>
    </location>
</feature>
<feature type="transmembrane region" description="Helical" evidence="7">
    <location>
        <begin position="186"/>
        <end position="205"/>
    </location>
</feature>
<proteinExistence type="inferred from homology"/>
<feature type="transmembrane region" description="Helical" evidence="7">
    <location>
        <begin position="117"/>
        <end position="137"/>
    </location>
</feature>
<dbReference type="Proteomes" id="UP001430306">
    <property type="component" value="Unassembled WGS sequence"/>
</dbReference>
<keyword evidence="3" id="KW-1003">Cell membrane</keyword>
<keyword evidence="4 7" id="KW-0812">Transmembrane</keyword>
<feature type="transmembrane region" description="Helical" evidence="7">
    <location>
        <begin position="281"/>
        <end position="299"/>
    </location>
</feature>
<dbReference type="EMBL" id="JAJKFW010000064">
    <property type="protein sequence ID" value="MCC9645235.1"/>
    <property type="molecule type" value="Genomic_DNA"/>
</dbReference>
<comment type="caution">
    <text evidence="8">The sequence shown here is derived from an EMBL/GenBank/DDBJ whole genome shotgun (WGS) entry which is preliminary data.</text>
</comment>
<name>A0ABS8NNS9_9BACT</name>
<reference evidence="8" key="1">
    <citation type="submission" date="2021-11" db="EMBL/GenBank/DDBJ databases">
        <title>Genome sequence.</title>
        <authorList>
            <person name="Sun Q."/>
        </authorList>
    </citation>
    <scope>NUCLEOTIDE SEQUENCE</scope>
    <source>
        <strain evidence="8">JC740</strain>
    </source>
</reference>
<feature type="transmembrane region" description="Helical" evidence="7">
    <location>
        <begin position="217"/>
        <end position="237"/>
    </location>
</feature>
<evidence type="ECO:0000256" key="4">
    <source>
        <dbReference type="ARBA" id="ARBA00022692"/>
    </source>
</evidence>
<sequence length="532" mass="58453">MNQSALSMIVGGIIRVVQGFAQASPTLLVGLLIAAILRYYLRPDGTRRLFGGDNWRSLPQSWLVGMLLPVCSIGVLPILLEMRRAKVKPGAMSAFALSAPLFNPLSLLYGLTLSRPLVIILFAIGSLIVVTSLGLIWDAFTKREEKETDAANSETDDEASADQLIGLRRLFATVVHFSREATGQTLVLTILALSGLAVLAAILPYGSMQHSVERDDLWAPLKMLLVAVPVYATPMLAMSQMGMMFQHANSPGASFTLLILGTGMNFATPYWFGRNYGWKAAARWMLALLTIVITISYAINRPLIPPGVEPAGHTHAFDVYTNPLSAFQAVNWATFQELVSKSIDISTTASLIVLGVVILLGLIFRQFGIDEAWLIKGASQKSFSSSIEQGNASRSSLDLIVPSGVIGATMLAGLVAMSIVACFAYYPPAEECLDEISVARAECLSAANSGQVDHAMFWLPVWEDWSRRLEVGTMLRTGTLRPYQRMQGYLIRKKLETLEHELEHDPFEQDETQKVVRDLLATNSRWVRSFRE</sequence>
<dbReference type="PANTHER" id="PTHR34184">
    <property type="entry name" value="UPF0718 PROTEIN YCGR"/>
    <property type="match status" value="1"/>
</dbReference>
<keyword evidence="5 7" id="KW-1133">Transmembrane helix</keyword>
<feature type="transmembrane region" description="Helical" evidence="7">
    <location>
        <begin position="92"/>
        <end position="111"/>
    </location>
</feature>
<comment type="subcellular location">
    <subcellularLocation>
        <location evidence="1">Cell membrane</location>
        <topology evidence="1">Multi-pass membrane protein</topology>
    </subcellularLocation>
</comment>
<dbReference type="InterPro" id="IPR052923">
    <property type="entry name" value="UPF0718"/>
</dbReference>